<feature type="transmembrane region" description="Helical" evidence="5">
    <location>
        <begin position="420"/>
        <end position="445"/>
    </location>
</feature>
<comment type="caution">
    <text evidence="7">The sequence shown here is derived from an EMBL/GenBank/DDBJ whole genome shotgun (WGS) entry which is preliminary data.</text>
</comment>
<dbReference type="NCBIfam" id="TIGR03062">
    <property type="entry name" value="pip_yhgE_Cterm"/>
    <property type="match status" value="1"/>
</dbReference>
<evidence type="ECO:0000256" key="4">
    <source>
        <dbReference type="ARBA" id="ARBA00023136"/>
    </source>
</evidence>
<dbReference type="InterPro" id="IPR017501">
    <property type="entry name" value="Phage_infect_YhgE_C"/>
</dbReference>
<dbReference type="InterPro" id="IPR023908">
    <property type="entry name" value="xxxLxxG_rpt"/>
</dbReference>
<evidence type="ECO:0000256" key="2">
    <source>
        <dbReference type="ARBA" id="ARBA00022692"/>
    </source>
</evidence>
<evidence type="ECO:0000256" key="5">
    <source>
        <dbReference type="SAM" id="Phobius"/>
    </source>
</evidence>
<accession>A0ABT1ZCH1</accession>
<proteinExistence type="predicted"/>
<dbReference type="NCBIfam" id="TIGR03061">
    <property type="entry name" value="pip_yhgE_Nterm"/>
    <property type="match status" value="1"/>
</dbReference>
<dbReference type="InterPro" id="IPR051328">
    <property type="entry name" value="T7SS_ABC-Transporter"/>
</dbReference>
<evidence type="ECO:0000259" key="6">
    <source>
        <dbReference type="Pfam" id="PF12698"/>
    </source>
</evidence>
<feature type="domain" description="ABC-2 type transporter transmembrane" evidence="6">
    <location>
        <begin position="370"/>
        <end position="554"/>
    </location>
</feature>
<dbReference type="Proteomes" id="UP001205337">
    <property type="component" value="Unassembled WGS sequence"/>
</dbReference>
<feature type="transmembrane region" description="Helical" evidence="5">
    <location>
        <begin position="539"/>
        <end position="557"/>
    </location>
</feature>
<protein>
    <submittedName>
        <fullName evidence="7">YhgE/Pip family protein</fullName>
    </submittedName>
</protein>
<dbReference type="PANTHER" id="PTHR43077:SF10">
    <property type="entry name" value="TRANSPORT PERMEASE PROTEIN"/>
    <property type="match status" value="1"/>
</dbReference>
<dbReference type="EMBL" id="JANTHX010000004">
    <property type="protein sequence ID" value="MCS0498402.1"/>
    <property type="molecule type" value="Genomic_DNA"/>
</dbReference>
<comment type="subcellular location">
    <subcellularLocation>
        <location evidence="1">Membrane</location>
        <topology evidence="1">Multi-pass membrane protein</topology>
    </subcellularLocation>
</comment>
<feature type="transmembrane region" description="Helical" evidence="5">
    <location>
        <begin position="21"/>
        <end position="41"/>
    </location>
</feature>
<dbReference type="InterPro" id="IPR017500">
    <property type="entry name" value="Phage_infect_YhgE_N"/>
</dbReference>
<feature type="transmembrane region" description="Helical" evidence="5">
    <location>
        <begin position="451"/>
        <end position="474"/>
    </location>
</feature>
<organism evidence="7 8">
    <name type="scientific">Protaetiibacter mangrovi</name>
    <dbReference type="NCBI Taxonomy" id="2970926"/>
    <lineage>
        <taxon>Bacteria</taxon>
        <taxon>Bacillati</taxon>
        <taxon>Actinomycetota</taxon>
        <taxon>Actinomycetes</taxon>
        <taxon>Micrococcales</taxon>
        <taxon>Microbacteriaceae</taxon>
        <taxon>Protaetiibacter</taxon>
    </lineage>
</organism>
<evidence type="ECO:0000313" key="7">
    <source>
        <dbReference type="EMBL" id="MCS0498402.1"/>
    </source>
</evidence>
<dbReference type="InterPro" id="IPR013525">
    <property type="entry name" value="ABC2_TM"/>
</dbReference>
<reference evidence="7 8" key="1">
    <citation type="submission" date="2022-08" db="EMBL/GenBank/DDBJ databases">
        <authorList>
            <person name="Li F."/>
        </authorList>
    </citation>
    <scope>NUCLEOTIDE SEQUENCE [LARGE SCALE GENOMIC DNA]</scope>
    <source>
        <strain evidence="7 8">10F1B-8-1</strain>
    </source>
</reference>
<dbReference type="NCBIfam" id="TIGR03057">
    <property type="entry name" value="xxxLxxG_by_4"/>
    <property type="match status" value="3"/>
</dbReference>
<gene>
    <name evidence="7" type="ORF">NUH29_02415</name>
</gene>
<keyword evidence="8" id="KW-1185">Reference proteome</keyword>
<keyword evidence="3 5" id="KW-1133">Transmembrane helix</keyword>
<keyword evidence="2 5" id="KW-0812">Transmembrane</keyword>
<evidence type="ECO:0000256" key="1">
    <source>
        <dbReference type="ARBA" id="ARBA00004141"/>
    </source>
</evidence>
<evidence type="ECO:0000256" key="3">
    <source>
        <dbReference type="ARBA" id="ARBA00022989"/>
    </source>
</evidence>
<dbReference type="PANTHER" id="PTHR43077">
    <property type="entry name" value="TRANSPORT PERMEASE YVFS-RELATED"/>
    <property type="match status" value="1"/>
</dbReference>
<keyword evidence="4 5" id="KW-0472">Membrane</keyword>
<name>A0ABT1ZCH1_9MICO</name>
<feature type="transmembrane region" description="Helical" evidence="5">
    <location>
        <begin position="481"/>
        <end position="500"/>
    </location>
</feature>
<dbReference type="Gene3D" id="3.40.1710.10">
    <property type="entry name" value="abc type-2 transporter like domain"/>
    <property type="match status" value="1"/>
</dbReference>
<dbReference type="Pfam" id="PF12698">
    <property type="entry name" value="ABC2_membrane_3"/>
    <property type="match status" value="1"/>
</dbReference>
<feature type="transmembrane region" description="Helical" evidence="5">
    <location>
        <begin position="375"/>
        <end position="399"/>
    </location>
</feature>
<evidence type="ECO:0000313" key="8">
    <source>
        <dbReference type="Proteomes" id="UP001205337"/>
    </source>
</evidence>
<dbReference type="RefSeq" id="WP_258797321.1">
    <property type="nucleotide sequence ID" value="NZ_JANTHX010000004.1"/>
</dbReference>
<sequence length="575" mass="58667">MKIRAMIQAELRRLTATPMAVVALLALCIVPVLYGGLYLWANQDPYGSFDRIPVALVNADDGGEQDGERVVVGDDVAAGLLDSATFDWHEVSAADAADGLATSRYDFAVTIPADFTETLLSVSGDDPRQAQIELATNDANSYLATTIGKQAAQAMLVSITQQVTAEAAQQLLDGIADIRAGVADAADGAAQLAAGTSTASAGASDLAAGTAQLADGAAQVADGNAQLAAQADQLGAAAQRLDAQLPAARAAIADALAAQGLSQDRIDEVLARLDPVASAADAANAKVQATVGRIDQLAEGARQVADGAASAASGATSLADGVAQLDDGAQELRDGLAEGLADIPDADAATRDAQADVIADPVALETSNVASADSYGAGLAPFFAALAAWIGMYALFLIVKPVSRRAITALHSPIKITVAGWLTPGVLGMLQMAALFGVITLALGFTVAQPWGAFGILALASLCFAAIILALNVWLGSVGQFLGLVLMVLQLVTAGGTFPWQTLPGPLAALHHVLPMGYAVDAFRQFMYGGDVARAGLDALVLGAWLLVGLLVAAIGVTRMTHFRTLRDLEPSLIG</sequence>